<organism evidence="4 5">
    <name type="scientific">Synechocystis sp. (strain ATCC 27184 / PCC 6803 / Kazusa)</name>
    <dbReference type="NCBI Taxonomy" id="1111708"/>
    <lineage>
        <taxon>Bacteria</taxon>
        <taxon>Bacillati</taxon>
        <taxon>Cyanobacteriota</taxon>
        <taxon>Cyanophyceae</taxon>
        <taxon>Synechococcales</taxon>
        <taxon>Merismopediaceae</taxon>
        <taxon>Synechocystis</taxon>
    </lineage>
</organism>
<dbReference type="SUPFAM" id="SSF48452">
    <property type="entry name" value="TPR-like"/>
    <property type="match status" value="1"/>
</dbReference>
<evidence type="ECO:0000256" key="3">
    <source>
        <dbReference type="PROSITE-ProRule" id="PRU00339"/>
    </source>
</evidence>
<evidence type="ECO:0000256" key="1">
    <source>
        <dbReference type="ARBA" id="ARBA00022737"/>
    </source>
</evidence>
<dbReference type="InterPro" id="IPR019734">
    <property type="entry name" value="TPR_rpt"/>
</dbReference>
<feature type="repeat" description="TPR" evidence="3">
    <location>
        <begin position="185"/>
        <end position="218"/>
    </location>
</feature>
<evidence type="ECO:0000313" key="5">
    <source>
        <dbReference type="Proteomes" id="UP000001425"/>
    </source>
</evidence>
<gene>
    <name evidence="4" type="ordered locus">slr0151</name>
</gene>
<sequence>MMENQVNEQTVTSPENGSSATGYNSGIWDGLSVVALIGGAIASVVLPANPAAGVIPVAAGVGLHLFNRKQLEEHLLANQRATAAQIVQLVNQNQAHLQEYLQKFQGDIQTSLGQQQQAIAANQENLTKALAEKSLALQGKLEAFQAAAAQTHAGLDIKHQDLLAVVTELRTMEGCTQSLAAYPHAEAYYQRGLSHYRLEDWAEAVRDCTEAIRLRGDLAGAFHHRGMAYARLDNRKQATDDLRQAYKLYFDQGDLDSYEVARALHKQYYEGPVEDLELEPTPVMPPAEGVGHEAYIADPDREIKPLLAEESDTTAANLFG</sequence>
<dbReference type="InterPro" id="IPR011990">
    <property type="entry name" value="TPR-like_helical_dom_sf"/>
</dbReference>
<dbReference type="GO" id="GO:0046813">
    <property type="term" value="P:receptor-mediated virion attachment to host cell"/>
    <property type="evidence" value="ECO:0000318"/>
    <property type="project" value="GO_Central"/>
</dbReference>
<dbReference type="Pfam" id="PF13181">
    <property type="entry name" value="TPR_8"/>
    <property type="match status" value="1"/>
</dbReference>
<dbReference type="GO" id="GO:0009279">
    <property type="term" value="C:cell outer membrane"/>
    <property type="evidence" value="ECO:0000318"/>
    <property type="project" value="GO_Central"/>
</dbReference>
<dbReference type="Pfam" id="PF07719">
    <property type="entry name" value="TPR_2"/>
    <property type="match status" value="1"/>
</dbReference>
<dbReference type="SMART" id="SM00028">
    <property type="entry name" value="TPR"/>
    <property type="match status" value="2"/>
</dbReference>
<evidence type="ECO:0000256" key="2">
    <source>
        <dbReference type="ARBA" id="ARBA00022803"/>
    </source>
</evidence>
<dbReference type="AlphaFoldDB" id="P74450"/>
<dbReference type="InParanoid" id="P74450"/>
<dbReference type="PROSITE" id="PS50005">
    <property type="entry name" value="TPR"/>
    <property type="match status" value="1"/>
</dbReference>
<reference evidence="4 5" key="1">
    <citation type="journal article" date="1995" name="DNA Res.">
        <title>Sequence analysis of the genome of the unicellular cyanobacterium Synechocystis sp. strain PCC6803. I. Sequence features in the 1 Mb region from map positions 64% to 92% of the genome.</title>
        <authorList>
            <person name="Kaneko T."/>
            <person name="Tanaka A."/>
            <person name="Sato S."/>
            <person name="Kotani H."/>
            <person name="Sazuka T."/>
            <person name="Miyajima N."/>
            <person name="Sugiura M."/>
            <person name="Tabata S."/>
        </authorList>
    </citation>
    <scope>NUCLEOTIDE SEQUENCE [LARGE SCALE GENOMIC DNA]</scope>
    <source>
        <strain evidence="5">ATCC 27184 / PCC 6803 / Kazusa</strain>
    </source>
</reference>
<dbReference type="InterPro" id="IPR013105">
    <property type="entry name" value="TPR_2"/>
</dbReference>
<dbReference type="PIR" id="S76422">
    <property type="entry name" value="S76422"/>
</dbReference>
<evidence type="ECO:0000313" key="4">
    <source>
        <dbReference type="EMBL" id="BAA18551.1"/>
    </source>
</evidence>
<name>P74450_SYNY3</name>
<keyword evidence="2 3" id="KW-0802">TPR repeat</keyword>
<reference evidence="4 5" key="2">
    <citation type="journal article" date="1996" name="DNA Res.">
        <title>Sequence analysis of the genome of the unicellular cyanobacterium Synechocystis sp. strain PCC6803. II. Sequence determination of the entire genome and assignment of potential protein-coding regions.</title>
        <authorList>
            <person name="Kaneko T."/>
            <person name="Sato S."/>
            <person name="Kotani H."/>
            <person name="Tanaka A."/>
            <person name="Asamizu E."/>
            <person name="Nakamura Y."/>
            <person name="Miyajima N."/>
            <person name="Hirosawa M."/>
            <person name="Sugiura M."/>
            <person name="Sasamoto S."/>
            <person name="Kimura T."/>
            <person name="Hosouchi T."/>
            <person name="Matsuno A."/>
            <person name="Muraki A."/>
            <person name="Nakazaki N."/>
            <person name="Naruo K."/>
            <person name="Okumura S."/>
            <person name="Shimpo S."/>
            <person name="Takeuchi C."/>
            <person name="Wada T."/>
            <person name="Watanabe A."/>
            <person name="Yamada M."/>
            <person name="Yasuda M."/>
            <person name="Tabata S."/>
        </authorList>
    </citation>
    <scope>NUCLEOTIDE SEQUENCE [LARGE SCALE GENOMIC DNA]</scope>
    <source>
        <strain evidence="5">ATCC 27184 / PCC 6803 / Kazusa</strain>
    </source>
</reference>
<dbReference type="eggNOG" id="COG0457">
    <property type="taxonomic scope" value="Bacteria"/>
</dbReference>
<dbReference type="Proteomes" id="UP000001425">
    <property type="component" value="Chromosome"/>
</dbReference>
<proteinExistence type="predicted"/>
<keyword evidence="1" id="KW-0677">Repeat</keyword>
<dbReference type="EMBL" id="BA000022">
    <property type="protein sequence ID" value="BAA18551.1"/>
    <property type="molecule type" value="Genomic_DNA"/>
</dbReference>
<protein>
    <submittedName>
        <fullName evidence="4">Slr0151 protein</fullName>
    </submittedName>
</protein>
<dbReference type="KEGG" id="syn:slr0151"/>
<dbReference type="EnsemblBacteria" id="BAA18551">
    <property type="protein sequence ID" value="BAA18551"/>
    <property type="gene ID" value="BAA18551"/>
</dbReference>
<keyword evidence="5" id="KW-1185">Reference proteome</keyword>
<dbReference type="PaxDb" id="1148-1653639"/>
<dbReference type="Gene3D" id="1.25.40.10">
    <property type="entry name" value="Tetratricopeptide repeat domain"/>
    <property type="match status" value="1"/>
</dbReference>
<accession>P74450</accession>
<dbReference type="STRING" id="1148.gene:10499433"/>